<protein>
    <submittedName>
        <fullName evidence="1">Methyltransferase</fullName>
    </submittedName>
</protein>
<dbReference type="STRING" id="1395513.P343_12775"/>
<dbReference type="Proteomes" id="UP000018296">
    <property type="component" value="Unassembled WGS sequence"/>
</dbReference>
<dbReference type="GO" id="GO:0008168">
    <property type="term" value="F:methyltransferase activity"/>
    <property type="evidence" value="ECO:0007669"/>
    <property type="project" value="UniProtKB-KW"/>
</dbReference>
<dbReference type="SUPFAM" id="SSF53335">
    <property type="entry name" value="S-adenosyl-L-methionine-dependent methyltransferases"/>
    <property type="match status" value="1"/>
</dbReference>
<dbReference type="AlphaFoldDB" id="V6IVD4"/>
<reference evidence="1 2" key="1">
    <citation type="journal article" date="2013" name="Genome Announc.">
        <title>Genome Sequence of Sporolactobacillus laevolacticus DSM442, an Efficient Polymer-Grade D-Lactate Producer from Agricultural Waste Cottonseed as a Nitrogen Source.</title>
        <authorList>
            <person name="Wang H."/>
            <person name="Wang L."/>
            <person name="Ju J."/>
            <person name="Yu B."/>
            <person name="Ma Y."/>
        </authorList>
    </citation>
    <scope>NUCLEOTIDE SEQUENCE [LARGE SCALE GENOMIC DNA]</scope>
    <source>
        <strain evidence="1 2">DSM 442</strain>
    </source>
</reference>
<keyword evidence="1" id="KW-0489">Methyltransferase</keyword>
<dbReference type="RefSeq" id="WP_023510795.1">
    <property type="nucleotide sequence ID" value="NZ_AWTC01000013.1"/>
</dbReference>
<dbReference type="OrthoDB" id="8781114at2"/>
<organism evidence="1 2">
    <name type="scientific">Sporolactobacillus laevolacticus DSM 442</name>
    <dbReference type="NCBI Taxonomy" id="1395513"/>
    <lineage>
        <taxon>Bacteria</taxon>
        <taxon>Bacillati</taxon>
        <taxon>Bacillota</taxon>
        <taxon>Bacilli</taxon>
        <taxon>Bacillales</taxon>
        <taxon>Sporolactobacillaceae</taxon>
        <taxon>Sporolactobacillus</taxon>
    </lineage>
</organism>
<dbReference type="PATRIC" id="fig|1395513.3.peg.2592"/>
<keyword evidence="2" id="KW-1185">Reference proteome</keyword>
<dbReference type="InterPro" id="IPR029063">
    <property type="entry name" value="SAM-dependent_MTases_sf"/>
</dbReference>
<proteinExistence type="predicted"/>
<dbReference type="eggNOG" id="COG2226">
    <property type="taxonomic scope" value="Bacteria"/>
</dbReference>
<evidence type="ECO:0000313" key="1">
    <source>
        <dbReference type="EMBL" id="EST11112.1"/>
    </source>
</evidence>
<sequence>MEKILDACCGSRMFWFDKHNPKAIYMDNRKLKDKLCDGRTLEVNPDVIGDFRNMPFDDESFYLVVFDPPHLIHAGEDSWLAKKYGILKDTWREDIKQGFDECMRVLKPNGTMIFKWNEEQIRLTQIIKAIGHEPLFGNRRSKTHWLVFMKDVIQ</sequence>
<comment type="caution">
    <text evidence="1">The sequence shown here is derived from an EMBL/GenBank/DDBJ whole genome shotgun (WGS) entry which is preliminary data.</text>
</comment>
<dbReference type="EMBL" id="AWTC01000013">
    <property type="protein sequence ID" value="EST11112.1"/>
    <property type="molecule type" value="Genomic_DNA"/>
</dbReference>
<evidence type="ECO:0000313" key="2">
    <source>
        <dbReference type="Proteomes" id="UP000018296"/>
    </source>
</evidence>
<dbReference type="GO" id="GO:0032259">
    <property type="term" value="P:methylation"/>
    <property type="evidence" value="ECO:0007669"/>
    <property type="project" value="UniProtKB-KW"/>
</dbReference>
<gene>
    <name evidence="1" type="ORF">P343_12775</name>
</gene>
<accession>V6IVD4</accession>
<dbReference type="Gene3D" id="3.40.50.150">
    <property type="entry name" value="Vaccinia Virus protein VP39"/>
    <property type="match status" value="1"/>
</dbReference>
<name>V6IVD4_9BACL</name>
<keyword evidence="1" id="KW-0808">Transferase</keyword>